<gene>
    <name evidence="1" type="ORF">NDU88_008057</name>
</gene>
<evidence type="ECO:0000313" key="2">
    <source>
        <dbReference type="Proteomes" id="UP001066276"/>
    </source>
</evidence>
<protein>
    <submittedName>
        <fullName evidence="1">Uncharacterized protein</fullName>
    </submittedName>
</protein>
<keyword evidence="2" id="KW-1185">Reference proteome</keyword>
<dbReference type="EMBL" id="JANPWB010000010">
    <property type="protein sequence ID" value="KAJ1141729.1"/>
    <property type="molecule type" value="Genomic_DNA"/>
</dbReference>
<dbReference type="Proteomes" id="UP001066276">
    <property type="component" value="Chromosome 6"/>
</dbReference>
<name>A0AAV7QPP9_PLEWA</name>
<dbReference type="AlphaFoldDB" id="A0AAV7QPP9"/>
<accession>A0AAV7QPP9</accession>
<reference evidence="1" key="1">
    <citation type="journal article" date="2022" name="bioRxiv">
        <title>Sequencing and chromosome-scale assembly of the giantPleurodeles waltlgenome.</title>
        <authorList>
            <person name="Brown T."/>
            <person name="Elewa A."/>
            <person name="Iarovenko S."/>
            <person name="Subramanian E."/>
            <person name="Araus A.J."/>
            <person name="Petzold A."/>
            <person name="Susuki M."/>
            <person name="Suzuki K.-i.T."/>
            <person name="Hayashi T."/>
            <person name="Toyoda A."/>
            <person name="Oliveira C."/>
            <person name="Osipova E."/>
            <person name="Leigh N.D."/>
            <person name="Simon A."/>
            <person name="Yun M.H."/>
        </authorList>
    </citation>
    <scope>NUCLEOTIDE SEQUENCE</scope>
    <source>
        <strain evidence="1">20211129_DDA</strain>
        <tissue evidence="1">Liver</tissue>
    </source>
</reference>
<evidence type="ECO:0000313" key="1">
    <source>
        <dbReference type="EMBL" id="KAJ1141729.1"/>
    </source>
</evidence>
<proteinExistence type="predicted"/>
<comment type="caution">
    <text evidence="1">The sequence shown here is derived from an EMBL/GenBank/DDBJ whole genome shotgun (WGS) entry which is preliminary data.</text>
</comment>
<organism evidence="1 2">
    <name type="scientific">Pleurodeles waltl</name>
    <name type="common">Iberian ribbed newt</name>
    <dbReference type="NCBI Taxonomy" id="8319"/>
    <lineage>
        <taxon>Eukaryota</taxon>
        <taxon>Metazoa</taxon>
        <taxon>Chordata</taxon>
        <taxon>Craniata</taxon>
        <taxon>Vertebrata</taxon>
        <taxon>Euteleostomi</taxon>
        <taxon>Amphibia</taxon>
        <taxon>Batrachia</taxon>
        <taxon>Caudata</taxon>
        <taxon>Salamandroidea</taxon>
        <taxon>Salamandridae</taxon>
        <taxon>Pleurodelinae</taxon>
        <taxon>Pleurodeles</taxon>
    </lineage>
</organism>
<sequence length="104" mass="11250">MHGAGETTCSIADGGWEIASRAVWFLDHCAAGFLTQVPTGRVKTTQGLPGPESADRIDALLSCGEQKLRTPIQRKEKQRKVSLVSEIDASLALFHAHSPVQGYF</sequence>